<reference evidence="2 3" key="1">
    <citation type="journal article" date="2015" name="Genome Announc.">
        <title>Expanding the biotechnology potential of lactobacilli through comparative genomics of 213 strains and associated genera.</title>
        <authorList>
            <person name="Sun Z."/>
            <person name="Harris H.M."/>
            <person name="McCann A."/>
            <person name="Guo C."/>
            <person name="Argimon S."/>
            <person name="Zhang W."/>
            <person name="Yang X."/>
            <person name="Jeffery I.B."/>
            <person name="Cooney J.C."/>
            <person name="Kagawa T.F."/>
            <person name="Liu W."/>
            <person name="Song Y."/>
            <person name="Salvetti E."/>
            <person name="Wrobel A."/>
            <person name="Rasinkangas P."/>
            <person name="Parkhill J."/>
            <person name="Rea M.C."/>
            <person name="O'Sullivan O."/>
            <person name="Ritari J."/>
            <person name="Douillard F.P."/>
            <person name="Paul Ross R."/>
            <person name="Yang R."/>
            <person name="Briner A.E."/>
            <person name="Felis G.E."/>
            <person name="de Vos W.M."/>
            <person name="Barrangou R."/>
            <person name="Klaenhammer T.R."/>
            <person name="Caufield P.W."/>
            <person name="Cui Y."/>
            <person name="Zhang H."/>
            <person name="O'Toole P.W."/>
        </authorList>
    </citation>
    <scope>NUCLEOTIDE SEQUENCE [LARGE SCALE GENOMIC DNA]</scope>
    <source>
        <strain evidence="2 3">DSM 21115</strain>
    </source>
</reference>
<feature type="transmembrane region" description="Helical" evidence="1">
    <location>
        <begin position="7"/>
        <end position="27"/>
    </location>
</feature>
<feature type="transmembrane region" description="Helical" evidence="1">
    <location>
        <begin position="33"/>
        <end position="55"/>
    </location>
</feature>
<evidence type="ECO:0000313" key="3">
    <source>
        <dbReference type="Proteomes" id="UP000050920"/>
    </source>
</evidence>
<dbReference type="Proteomes" id="UP000050920">
    <property type="component" value="Unassembled WGS sequence"/>
</dbReference>
<keyword evidence="3" id="KW-1185">Reference proteome</keyword>
<dbReference type="EMBL" id="AYGX02000155">
    <property type="protein sequence ID" value="KRO25072.1"/>
    <property type="molecule type" value="Genomic_DNA"/>
</dbReference>
<gene>
    <name evidence="2" type="ORF">DY78_GL001429</name>
</gene>
<dbReference type="AlphaFoldDB" id="A0A0R2NL35"/>
<evidence type="ECO:0000256" key="1">
    <source>
        <dbReference type="SAM" id="Phobius"/>
    </source>
</evidence>
<accession>A0A0R2NL35</accession>
<comment type="caution">
    <text evidence="2">The sequence shown here is derived from an EMBL/GenBank/DDBJ whole genome shotgun (WGS) entry which is preliminary data.</text>
</comment>
<feature type="transmembrane region" description="Helical" evidence="1">
    <location>
        <begin position="105"/>
        <end position="128"/>
    </location>
</feature>
<organism evidence="2 3">
    <name type="scientific">Lactiplantibacillus fabifermentans DSM 21115</name>
    <dbReference type="NCBI Taxonomy" id="1413187"/>
    <lineage>
        <taxon>Bacteria</taxon>
        <taxon>Bacillati</taxon>
        <taxon>Bacillota</taxon>
        <taxon>Bacilli</taxon>
        <taxon>Lactobacillales</taxon>
        <taxon>Lactobacillaceae</taxon>
        <taxon>Lactiplantibacillus</taxon>
    </lineage>
</organism>
<dbReference type="RefSeq" id="WP_024623991.1">
    <property type="nucleotide sequence ID" value="NZ_AYGX02000155.1"/>
</dbReference>
<sequence>MRQFWQLIKDYLAALPVFIITFYFITAEPDGKLIVHLTGVNSWLIISYLAVYPFVMSWYPHWRKNRLVVHSYDAQQRSHNAYLTGSRLAGKLALQDDLMNLAVFWFWRGLLMVFAMPIALSYGAWYWYHHWV</sequence>
<keyword evidence="1" id="KW-1133">Transmembrane helix</keyword>
<keyword evidence="1" id="KW-0812">Transmembrane</keyword>
<protein>
    <submittedName>
        <fullName evidence="2">Uncharacterized protein</fullName>
    </submittedName>
</protein>
<proteinExistence type="predicted"/>
<keyword evidence="1" id="KW-0472">Membrane</keyword>
<name>A0A0R2NL35_9LACO</name>
<evidence type="ECO:0000313" key="2">
    <source>
        <dbReference type="EMBL" id="KRO25072.1"/>
    </source>
</evidence>